<evidence type="ECO:0000313" key="3">
    <source>
        <dbReference type="Proteomes" id="UP001651880"/>
    </source>
</evidence>
<dbReference type="PIRSF" id="PIRSF021435">
    <property type="entry name" value="SpoIIIAB"/>
    <property type="match status" value="1"/>
</dbReference>
<evidence type="ECO:0000256" key="1">
    <source>
        <dbReference type="SAM" id="Phobius"/>
    </source>
</evidence>
<comment type="caution">
    <text evidence="2">The sequence shown here is derived from an EMBL/GenBank/DDBJ whole genome shotgun (WGS) entry which is preliminary data.</text>
</comment>
<dbReference type="RefSeq" id="WP_255227338.1">
    <property type="nucleotide sequence ID" value="NZ_JAJEKE010000007.1"/>
</dbReference>
<dbReference type="Proteomes" id="UP001651880">
    <property type="component" value="Unassembled WGS sequence"/>
</dbReference>
<organism evidence="2 3">
    <name type="scientific">Lutispora saccharofermentans</name>
    <dbReference type="NCBI Taxonomy" id="3024236"/>
    <lineage>
        <taxon>Bacteria</taxon>
        <taxon>Bacillati</taxon>
        <taxon>Bacillota</taxon>
        <taxon>Clostridia</taxon>
        <taxon>Lutisporales</taxon>
        <taxon>Lutisporaceae</taxon>
        <taxon>Lutispora</taxon>
    </lineage>
</organism>
<sequence>MIKIIGSLLIILSSGLLGIIMSRKYSIRPKELKKLRFSLQMLETEIVYGATPIPYACYNVGCKSDTPWNNFFLAVSENLLKRRFFSMEEAWNQAMQDSLSNSYISAIDRELLESFGRVIGKSDIDDQKKLFKLFYTQLEHHEKAAEDERRNNEKMYKSMGFLLGAAILIILV</sequence>
<reference evidence="2 3" key="1">
    <citation type="submission" date="2021-10" db="EMBL/GenBank/DDBJ databases">
        <title>Lutispora strain m25 sp. nov., a thermophilic, non-spore-forming bacterium isolated from a lab-scale methanogenic bioreactor digesting anaerobic sludge.</title>
        <authorList>
            <person name="El Houari A."/>
            <person name="Mcdonald J."/>
        </authorList>
    </citation>
    <scope>NUCLEOTIDE SEQUENCE [LARGE SCALE GENOMIC DNA]</scope>
    <source>
        <strain evidence="3">m25</strain>
    </source>
</reference>
<dbReference type="NCBIfam" id="TIGR02833">
    <property type="entry name" value="spore_III_AB"/>
    <property type="match status" value="1"/>
</dbReference>
<gene>
    <name evidence="2" type="primary">spoIIIAB</name>
    <name evidence="2" type="ORF">LJD61_09715</name>
</gene>
<feature type="transmembrane region" description="Helical" evidence="1">
    <location>
        <begin position="6"/>
        <end position="26"/>
    </location>
</feature>
<name>A0ABT1NGU0_9FIRM</name>
<keyword evidence="3" id="KW-1185">Reference proteome</keyword>
<accession>A0ABT1NGU0</accession>
<evidence type="ECO:0000313" key="2">
    <source>
        <dbReference type="EMBL" id="MCQ1529819.1"/>
    </source>
</evidence>
<proteinExistence type="predicted"/>
<dbReference type="EMBL" id="JAJEKE010000007">
    <property type="protein sequence ID" value="MCQ1529819.1"/>
    <property type="molecule type" value="Genomic_DNA"/>
</dbReference>
<keyword evidence="1" id="KW-1133">Transmembrane helix</keyword>
<protein>
    <submittedName>
        <fullName evidence="2">Stage III sporulation protein AB</fullName>
    </submittedName>
</protein>
<dbReference type="InterPro" id="IPR014198">
    <property type="entry name" value="Spore_III_AB"/>
</dbReference>
<keyword evidence="1" id="KW-0472">Membrane</keyword>
<dbReference type="Pfam" id="PF09548">
    <property type="entry name" value="Spore_III_AB"/>
    <property type="match status" value="1"/>
</dbReference>
<keyword evidence="1" id="KW-0812">Transmembrane</keyword>